<dbReference type="AlphaFoldDB" id="A0AAU9UPK1"/>
<comment type="caution">
    <text evidence="1">The sequence shown here is derived from an EMBL/GenBank/DDBJ whole genome shotgun (WGS) entry which is preliminary data.</text>
</comment>
<evidence type="ECO:0000313" key="1">
    <source>
        <dbReference type="EMBL" id="CAH2100037.1"/>
    </source>
</evidence>
<dbReference type="EMBL" id="CAKOGL010000022">
    <property type="protein sequence ID" value="CAH2100037.1"/>
    <property type="molecule type" value="Genomic_DNA"/>
</dbReference>
<organism evidence="1 2">
    <name type="scientific">Euphydryas editha</name>
    <name type="common">Edith's checkerspot</name>
    <dbReference type="NCBI Taxonomy" id="104508"/>
    <lineage>
        <taxon>Eukaryota</taxon>
        <taxon>Metazoa</taxon>
        <taxon>Ecdysozoa</taxon>
        <taxon>Arthropoda</taxon>
        <taxon>Hexapoda</taxon>
        <taxon>Insecta</taxon>
        <taxon>Pterygota</taxon>
        <taxon>Neoptera</taxon>
        <taxon>Endopterygota</taxon>
        <taxon>Lepidoptera</taxon>
        <taxon>Glossata</taxon>
        <taxon>Ditrysia</taxon>
        <taxon>Papilionoidea</taxon>
        <taxon>Nymphalidae</taxon>
        <taxon>Nymphalinae</taxon>
        <taxon>Euphydryas</taxon>
    </lineage>
</organism>
<accession>A0AAU9UPK1</accession>
<protein>
    <submittedName>
        <fullName evidence="1">Uncharacterized protein</fullName>
    </submittedName>
</protein>
<gene>
    <name evidence="1" type="ORF">EEDITHA_LOCUS14949</name>
</gene>
<sequence>MCRVSRVACHSREVGHDAREQAERGAQVVRARAVVVRAPHQLAHQLAGRHPRAVRRQERIVYHVSRVACHSREVGHDARDQAERGAQVVRARAVVVRAPHQLAHQLAGRHPRAVRRQERIVYHVSRVACRVSLT</sequence>
<proteinExistence type="predicted"/>
<reference evidence="1" key="1">
    <citation type="submission" date="2022-03" db="EMBL/GenBank/DDBJ databases">
        <authorList>
            <person name="Tunstrom K."/>
        </authorList>
    </citation>
    <scope>NUCLEOTIDE SEQUENCE</scope>
</reference>
<keyword evidence="2" id="KW-1185">Reference proteome</keyword>
<evidence type="ECO:0000313" key="2">
    <source>
        <dbReference type="Proteomes" id="UP001153954"/>
    </source>
</evidence>
<name>A0AAU9UPK1_EUPED</name>
<dbReference type="Proteomes" id="UP001153954">
    <property type="component" value="Unassembled WGS sequence"/>
</dbReference>